<name>A0A2H5XEJ5_9BACT</name>
<dbReference type="Pfam" id="PF01467">
    <property type="entry name" value="CTP_transf_like"/>
    <property type="match status" value="1"/>
</dbReference>
<organism evidence="2 3">
    <name type="scientific">Candidatus Fervidibacter japonicus</name>
    <dbReference type="NCBI Taxonomy" id="2035412"/>
    <lineage>
        <taxon>Bacteria</taxon>
        <taxon>Candidatus Fervidibacterota</taxon>
        <taxon>Candidatus Fervidibacter</taxon>
    </lineage>
</organism>
<dbReference type="InterPro" id="IPR004821">
    <property type="entry name" value="Cyt_trans-like"/>
</dbReference>
<dbReference type="GO" id="GO:0004515">
    <property type="term" value="F:nicotinate-nucleotide adenylyltransferase activity"/>
    <property type="evidence" value="ECO:0007669"/>
    <property type="project" value="UniProtKB-EC"/>
</dbReference>
<keyword evidence="2" id="KW-0548">Nucleotidyltransferase</keyword>
<dbReference type="EMBL" id="BEHT01000031">
    <property type="protein sequence ID" value="GBC99595.1"/>
    <property type="molecule type" value="Genomic_DNA"/>
</dbReference>
<sequence length="232" mass="25877">METQLLTLAQSPKPQLLFVHRAPQGVTQAGQQLGVFSGSFNPPTIAHVRLCEIAQAHLHLHEILLLLAVVNVDKPLFGFALTERLAMMTALAQERSDWSVAACSHGRFVEKAQAIADSYPAGTQIWFLVGYDTLVRLFEPRFYPDVPMSQALQQFFALAHLAVMPRGDADEPTVRQFLERPEVQPFAHRISVLPSDVSIRWISSTLVRQRLERGESVDDLVPSAVAKFLRKG</sequence>
<dbReference type="EC" id="2.7.7.18" evidence="2"/>
<keyword evidence="2" id="KW-0808">Transferase</keyword>
<dbReference type="GO" id="GO:0005737">
    <property type="term" value="C:cytoplasm"/>
    <property type="evidence" value="ECO:0007669"/>
    <property type="project" value="TreeGrafter"/>
</dbReference>
<proteinExistence type="predicted"/>
<evidence type="ECO:0000259" key="1">
    <source>
        <dbReference type="Pfam" id="PF01467"/>
    </source>
</evidence>
<dbReference type="GO" id="GO:0016887">
    <property type="term" value="F:ATP hydrolysis activity"/>
    <property type="evidence" value="ECO:0007669"/>
    <property type="project" value="TreeGrafter"/>
</dbReference>
<feature type="domain" description="Cytidyltransferase-like" evidence="1">
    <location>
        <begin position="35"/>
        <end position="210"/>
    </location>
</feature>
<dbReference type="PANTHER" id="PTHR31285">
    <property type="entry name" value="NICOTINAMIDE MONONUCLEOTIDE ADENYLYLTRANSFERASE"/>
    <property type="match status" value="1"/>
</dbReference>
<accession>A0A2H5XEJ5</accession>
<dbReference type="Proteomes" id="UP000236173">
    <property type="component" value="Unassembled WGS sequence"/>
</dbReference>
<gene>
    <name evidence="2" type="primary">nadD_2</name>
    <name evidence="2" type="ORF">HRbin17_02124</name>
</gene>
<evidence type="ECO:0000313" key="3">
    <source>
        <dbReference type="Proteomes" id="UP000236173"/>
    </source>
</evidence>
<dbReference type="GO" id="GO:0000309">
    <property type="term" value="F:nicotinamide-nucleotide adenylyltransferase activity"/>
    <property type="evidence" value="ECO:0007669"/>
    <property type="project" value="TreeGrafter"/>
</dbReference>
<dbReference type="InterPro" id="IPR014729">
    <property type="entry name" value="Rossmann-like_a/b/a_fold"/>
</dbReference>
<reference evidence="3" key="1">
    <citation type="submission" date="2017-09" db="EMBL/GenBank/DDBJ databases">
        <title>Metaegenomics of thermophilic ammonia-oxidizing enrichment culture.</title>
        <authorList>
            <person name="Kato S."/>
            <person name="Suzuki K."/>
        </authorList>
    </citation>
    <scope>NUCLEOTIDE SEQUENCE [LARGE SCALE GENOMIC DNA]</scope>
</reference>
<dbReference type="PANTHER" id="PTHR31285:SF0">
    <property type="entry name" value="NICOTINAMIDE MONONUCLEOTIDE ADENYLYLTRANSFERASE"/>
    <property type="match status" value="1"/>
</dbReference>
<comment type="caution">
    <text evidence="2">The sequence shown here is derived from an EMBL/GenBank/DDBJ whole genome shotgun (WGS) entry which is preliminary data.</text>
</comment>
<dbReference type="AlphaFoldDB" id="A0A2H5XEJ5"/>
<evidence type="ECO:0000313" key="2">
    <source>
        <dbReference type="EMBL" id="GBC99595.1"/>
    </source>
</evidence>
<protein>
    <submittedName>
        <fullName evidence="2">Nicotinate-nucleotide adenylyltransferase</fullName>
        <ecNumber evidence="2">2.7.7.18</ecNumber>
    </submittedName>
</protein>
<dbReference type="SUPFAM" id="SSF52374">
    <property type="entry name" value="Nucleotidylyl transferase"/>
    <property type="match status" value="1"/>
</dbReference>
<dbReference type="Gene3D" id="3.40.50.620">
    <property type="entry name" value="HUPs"/>
    <property type="match status" value="1"/>
</dbReference>